<reference evidence="1 2" key="1">
    <citation type="journal article" date="2018" name="Sci. Rep.">
        <title>Genomic signatures of local adaptation to the degree of environmental predictability in rotifers.</title>
        <authorList>
            <person name="Franch-Gras L."/>
            <person name="Hahn C."/>
            <person name="Garcia-Roger E.M."/>
            <person name="Carmona M.J."/>
            <person name="Serra M."/>
            <person name="Gomez A."/>
        </authorList>
    </citation>
    <scope>NUCLEOTIDE SEQUENCE [LARGE SCALE GENOMIC DNA]</scope>
    <source>
        <strain evidence="1">HYR1</strain>
    </source>
</reference>
<dbReference type="InterPro" id="IPR032801">
    <property type="entry name" value="PXL2A/B/C"/>
</dbReference>
<dbReference type="PANTHER" id="PTHR28630:SF3">
    <property type="entry name" value="PEROXIREDOXIN-LIKE 2C"/>
    <property type="match status" value="1"/>
</dbReference>
<sequence>MEENKKFFEQKAAVPPSQFIINLDGDEPKLTTSRLKEIGECFVYDEVGNRHTMSELWSEFRTIFVFVRSFLCFTTKEYVEDLALVPRQNLKQAQVRLVLIGCAHWKHIREFKKLTNYPYMVFCDTDYDVYNRLGFQKNKEIGRPGDSPHVKSSSIGGFFSSLYRAVTSSSKFDYQGNFDQQGGSLILSPDLTVHYFHADKTARDHTPINTLLSIAGVKKILFSHDTGSQSKVLNY</sequence>
<evidence type="ECO:0000313" key="2">
    <source>
        <dbReference type="Proteomes" id="UP000276133"/>
    </source>
</evidence>
<comment type="caution">
    <text evidence="1">The sequence shown here is derived from an EMBL/GenBank/DDBJ whole genome shotgun (WGS) entry which is preliminary data.</text>
</comment>
<gene>
    <name evidence="1" type="ORF">BpHYR1_024003</name>
</gene>
<accession>A0A3M7SIK6</accession>
<dbReference type="PANTHER" id="PTHR28630">
    <property type="match status" value="1"/>
</dbReference>
<proteinExistence type="predicted"/>
<evidence type="ECO:0000313" key="1">
    <source>
        <dbReference type="EMBL" id="RNA35559.1"/>
    </source>
</evidence>
<dbReference type="EMBL" id="REGN01001311">
    <property type="protein sequence ID" value="RNA35559.1"/>
    <property type="molecule type" value="Genomic_DNA"/>
</dbReference>
<dbReference type="AlphaFoldDB" id="A0A3M7SIK6"/>
<dbReference type="Pfam" id="PF13911">
    <property type="entry name" value="AhpC-TSA_2"/>
    <property type="match status" value="1"/>
</dbReference>
<name>A0A3M7SIK6_BRAPC</name>
<dbReference type="InterPro" id="IPR036249">
    <property type="entry name" value="Thioredoxin-like_sf"/>
</dbReference>
<dbReference type="Proteomes" id="UP000276133">
    <property type="component" value="Unassembled WGS sequence"/>
</dbReference>
<dbReference type="OrthoDB" id="40334at2759"/>
<dbReference type="Gene3D" id="3.40.30.10">
    <property type="entry name" value="Glutaredoxin"/>
    <property type="match status" value="1"/>
</dbReference>
<dbReference type="CDD" id="cd02970">
    <property type="entry name" value="PRX_like2"/>
    <property type="match status" value="1"/>
</dbReference>
<dbReference type="SUPFAM" id="SSF52833">
    <property type="entry name" value="Thioredoxin-like"/>
    <property type="match status" value="1"/>
</dbReference>
<protein>
    <submittedName>
        <fullName evidence="1">Thioredoxin AAED1</fullName>
    </submittedName>
</protein>
<organism evidence="1 2">
    <name type="scientific">Brachionus plicatilis</name>
    <name type="common">Marine rotifer</name>
    <name type="synonym">Brachionus muelleri</name>
    <dbReference type="NCBI Taxonomy" id="10195"/>
    <lineage>
        <taxon>Eukaryota</taxon>
        <taxon>Metazoa</taxon>
        <taxon>Spiralia</taxon>
        <taxon>Gnathifera</taxon>
        <taxon>Rotifera</taxon>
        <taxon>Eurotatoria</taxon>
        <taxon>Monogononta</taxon>
        <taxon>Pseudotrocha</taxon>
        <taxon>Ploima</taxon>
        <taxon>Brachionidae</taxon>
        <taxon>Brachionus</taxon>
    </lineage>
</organism>
<keyword evidence="2" id="KW-1185">Reference proteome</keyword>